<accession>A0ABN2HGR3</accession>
<name>A0ABN2HGR3_9ACTN</name>
<evidence type="ECO:0000313" key="3">
    <source>
        <dbReference type="Proteomes" id="UP001499851"/>
    </source>
</evidence>
<organism evidence="2 3">
    <name type="scientific">Glycomyces endophyticus</name>
    <dbReference type="NCBI Taxonomy" id="480996"/>
    <lineage>
        <taxon>Bacteria</taxon>
        <taxon>Bacillati</taxon>
        <taxon>Actinomycetota</taxon>
        <taxon>Actinomycetes</taxon>
        <taxon>Glycomycetales</taxon>
        <taxon>Glycomycetaceae</taxon>
        <taxon>Glycomyces</taxon>
    </lineage>
</organism>
<dbReference type="Proteomes" id="UP001499851">
    <property type="component" value="Unassembled WGS sequence"/>
</dbReference>
<keyword evidence="3" id="KW-1185">Reference proteome</keyword>
<sequence>MAAVGGEDLGDGDGVDGEVPAVAHDPGHAHRGVLAPLEPECESVTAPSELFGHDAPCLGGGIGLPGSGSLISISLGTLARSDIDFKSRLEIVIKIRYGRASDLRIDPCQ</sequence>
<evidence type="ECO:0000256" key="1">
    <source>
        <dbReference type="SAM" id="MobiDB-lite"/>
    </source>
</evidence>
<proteinExistence type="predicted"/>
<evidence type="ECO:0000313" key="2">
    <source>
        <dbReference type="EMBL" id="GAA1687683.1"/>
    </source>
</evidence>
<protein>
    <submittedName>
        <fullName evidence="2">Uncharacterized protein</fullName>
    </submittedName>
</protein>
<dbReference type="EMBL" id="BAAAQF010000019">
    <property type="protein sequence ID" value="GAA1687683.1"/>
    <property type="molecule type" value="Genomic_DNA"/>
</dbReference>
<feature type="region of interest" description="Disordered" evidence="1">
    <location>
        <begin position="1"/>
        <end position="31"/>
    </location>
</feature>
<comment type="caution">
    <text evidence="2">The sequence shown here is derived from an EMBL/GenBank/DDBJ whole genome shotgun (WGS) entry which is preliminary data.</text>
</comment>
<reference evidence="2 3" key="1">
    <citation type="journal article" date="2019" name="Int. J. Syst. Evol. Microbiol.">
        <title>The Global Catalogue of Microorganisms (GCM) 10K type strain sequencing project: providing services to taxonomists for standard genome sequencing and annotation.</title>
        <authorList>
            <consortium name="The Broad Institute Genomics Platform"/>
            <consortium name="The Broad Institute Genome Sequencing Center for Infectious Disease"/>
            <person name="Wu L."/>
            <person name="Ma J."/>
        </authorList>
    </citation>
    <scope>NUCLEOTIDE SEQUENCE [LARGE SCALE GENOMIC DNA]</scope>
    <source>
        <strain evidence="2 3">JCM 16001</strain>
    </source>
</reference>
<gene>
    <name evidence="2" type="ORF">GCM10009830_39060</name>
</gene>